<accession>A0A2A9EKA7</accession>
<keyword evidence="3" id="KW-0378">Hydrolase</keyword>
<dbReference type="SUPFAM" id="SSF52540">
    <property type="entry name" value="P-loop containing nucleoside triphosphate hydrolases"/>
    <property type="match status" value="1"/>
</dbReference>
<dbReference type="AlphaFoldDB" id="A0A2A9EKA7"/>
<dbReference type="PROSITE" id="PS51194">
    <property type="entry name" value="HELICASE_CTER"/>
    <property type="match status" value="1"/>
</dbReference>
<name>A0A2A9EKA7_9MICO</name>
<dbReference type="InterPro" id="IPR001650">
    <property type="entry name" value="Helicase_C-like"/>
</dbReference>
<keyword evidence="3" id="KW-0347">Helicase</keyword>
<keyword evidence="3" id="KW-0547">Nucleotide-binding</keyword>
<dbReference type="PANTHER" id="PTHR47962:SF7">
    <property type="entry name" value="MITOCHONDRIAL ATP-DEPENDENT HELICASE IRC3-RELATED"/>
    <property type="match status" value="1"/>
</dbReference>
<evidence type="ECO:0000259" key="1">
    <source>
        <dbReference type="PROSITE" id="PS51192"/>
    </source>
</evidence>
<dbReference type="InterPro" id="IPR052511">
    <property type="entry name" value="ATP-dep_Helicase"/>
</dbReference>
<dbReference type="OrthoDB" id="9776021at2"/>
<dbReference type="PANTHER" id="PTHR47962">
    <property type="entry name" value="ATP-DEPENDENT HELICASE LHR-RELATED-RELATED"/>
    <property type="match status" value="1"/>
</dbReference>
<dbReference type="Pfam" id="PF11907">
    <property type="entry name" value="DUF3427"/>
    <property type="match status" value="1"/>
</dbReference>
<comment type="caution">
    <text evidence="3">The sequence shown here is derived from an EMBL/GenBank/DDBJ whole genome shotgun (WGS) entry which is preliminary data.</text>
</comment>
<dbReference type="GO" id="GO:0004386">
    <property type="term" value="F:helicase activity"/>
    <property type="evidence" value="ECO:0007669"/>
    <property type="project" value="UniProtKB-KW"/>
</dbReference>
<evidence type="ECO:0000259" key="2">
    <source>
        <dbReference type="PROSITE" id="PS51194"/>
    </source>
</evidence>
<dbReference type="PROSITE" id="PS51192">
    <property type="entry name" value="HELICASE_ATP_BIND_1"/>
    <property type="match status" value="1"/>
</dbReference>
<dbReference type="InterPro" id="IPR025202">
    <property type="entry name" value="PLD-like_dom"/>
</dbReference>
<dbReference type="CDD" id="cd18032">
    <property type="entry name" value="DEXHc_RE_I_III_res"/>
    <property type="match status" value="1"/>
</dbReference>
<dbReference type="EMBL" id="PDJI01000004">
    <property type="protein sequence ID" value="PFG39517.1"/>
    <property type="molecule type" value="Genomic_DNA"/>
</dbReference>
<dbReference type="RefSeq" id="WP_098483610.1">
    <property type="nucleotide sequence ID" value="NZ_PDJI01000004.1"/>
</dbReference>
<dbReference type="InterPro" id="IPR027417">
    <property type="entry name" value="P-loop_NTPase"/>
</dbReference>
<gene>
    <name evidence="3" type="ORF">ATJ97_2023</name>
</gene>
<dbReference type="Pfam" id="PF13091">
    <property type="entry name" value="PLDc_2"/>
    <property type="match status" value="1"/>
</dbReference>
<feature type="domain" description="Helicase C-terminal" evidence="2">
    <location>
        <begin position="541"/>
        <end position="694"/>
    </location>
</feature>
<dbReference type="GO" id="GO:0003677">
    <property type="term" value="F:DNA binding"/>
    <property type="evidence" value="ECO:0007669"/>
    <property type="project" value="InterPro"/>
</dbReference>
<reference evidence="3 4" key="1">
    <citation type="submission" date="2017-10" db="EMBL/GenBank/DDBJ databases">
        <title>Sequencing the genomes of 1000 actinobacteria strains.</title>
        <authorList>
            <person name="Klenk H.-P."/>
        </authorList>
    </citation>
    <scope>NUCLEOTIDE SEQUENCE [LARGE SCALE GENOMIC DNA]</scope>
    <source>
        <strain evidence="3 4">DSM 21838</strain>
    </source>
</reference>
<dbReference type="Proteomes" id="UP000222106">
    <property type="component" value="Unassembled WGS sequence"/>
</dbReference>
<keyword evidence="3" id="KW-0067">ATP-binding</keyword>
<evidence type="ECO:0000313" key="4">
    <source>
        <dbReference type="Proteomes" id="UP000222106"/>
    </source>
</evidence>
<dbReference type="SUPFAM" id="SSF56024">
    <property type="entry name" value="Phospholipase D/nuclease"/>
    <property type="match status" value="1"/>
</dbReference>
<dbReference type="SMART" id="SM00490">
    <property type="entry name" value="HELICc"/>
    <property type="match status" value="1"/>
</dbReference>
<organism evidence="3 4">
    <name type="scientific">Georgenia soli</name>
    <dbReference type="NCBI Taxonomy" id="638953"/>
    <lineage>
        <taxon>Bacteria</taxon>
        <taxon>Bacillati</taxon>
        <taxon>Actinomycetota</taxon>
        <taxon>Actinomycetes</taxon>
        <taxon>Micrococcales</taxon>
        <taxon>Bogoriellaceae</taxon>
        <taxon>Georgenia</taxon>
    </lineage>
</organism>
<dbReference type="GO" id="GO:0016887">
    <property type="term" value="F:ATP hydrolysis activity"/>
    <property type="evidence" value="ECO:0007669"/>
    <property type="project" value="TreeGrafter"/>
</dbReference>
<dbReference type="InterPro" id="IPR014001">
    <property type="entry name" value="Helicase_ATP-bd"/>
</dbReference>
<dbReference type="SMART" id="SM00487">
    <property type="entry name" value="DEXDc"/>
    <property type="match status" value="1"/>
</dbReference>
<dbReference type="Gene3D" id="3.30.870.10">
    <property type="entry name" value="Endonuclease Chain A"/>
    <property type="match status" value="1"/>
</dbReference>
<proteinExistence type="predicted"/>
<dbReference type="Gene3D" id="3.40.50.300">
    <property type="entry name" value="P-loop containing nucleotide triphosphate hydrolases"/>
    <property type="match status" value="2"/>
</dbReference>
<feature type="domain" description="Helicase ATP-binding" evidence="1">
    <location>
        <begin position="326"/>
        <end position="481"/>
    </location>
</feature>
<dbReference type="InterPro" id="IPR006935">
    <property type="entry name" value="Helicase/UvrB_N"/>
</dbReference>
<dbReference type="Pfam" id="PF04851">
    <property type="entry name" value="ResIII"/>
    <property type="match status" value="1"/>
</dbReference>
<protein>
    <submittedName>
        <fullName evidence="3">Superfamily II DNA or RNA helicase</fullName>
    </submittedName>
</protein>
<keyword evidence="4" id="KW-1185">Reference proteome</keyword>
<dbReference type="Pfam" id="PF00271">
    <property type="entry name" value="Helicase_C"/>
    <property type="match status" value="1"/>
</dbReference>
<evidence type="ECO:0000313" key="3">
    <source>
        <dbReference type="EMBL" id="PFG39517.1"/>
    </source>
</evidence>
<dbReference type="InterPro" id="IPR021835">
    <property type="entry name" value="DUF3427"/>
</dbReference>
<dbReference type="GO" id="GO:0005524">
    <property type="term" value="F:ATP binding"/>
    <property type="evidence" value="ECO:0007669"/>
    <property type="project" value="InterPro"/>
</dbReference>
<sequence length="1037" mass="116652">MQHDALHDGLYESLVTPSLERKLAGLPGHRSRLEAVDAADEPDVLARHVAGEVARVLRDTRNESKRVELVNEILGLIQQVDQAVSPPTRQLLSLEKPDGVATDSRYAHRPRTPLADAALLTNAKGDPSLGAELRAELESAEQVDLLCAFVKWTGLRVLERELRRFTERGGRLRVITTTYIGATERSALDRLVRDFGAEVKIQYEIARTRLHAKSWFFHRHTGFNTAYVGSSNLSHVALLDGVEWNVRLSAVATPSLLHKFEATFETYWNDPSYLPYDPDRDADLLNRSLASAAGRGRGTEATLVLSGLEVTPYPHQKEILEQLDVERTVYDRHRNLVVAATGTGKTVIAALDYRDLARAAGRYPRLLFVAHRIEILQQALRTYRDVLADGSFGELWGQGFRPTSADHVFATIQSLDSVGADALSPDAYEILVVDEFHHAEAASYRRLLAHIKPRELLGLTATPERADGIDVAEEFFDGRTAAEIRLWDALEAELLSPFHYFGIADTVNLSSVRWSRGQYDRAELENVYTGNDARTRIILRQLRDKVADVRQMRALGFCVGVRHAQYMADVFNAAGIPARAVWGDTHPEARRQALLDLRDRKVNILFSADLYNEGLDLPDVDTVLFLRPTESATIFLQQLGRGLRQTRDKAVLTALDFVGHQRKEFRFDRRFRAMTGASRAGLRQQVEYGFPFLPSGSQIVLDRESQNAVLENIKSQLNPTWKTLVGELKLLAKRQGDVSLGTFLKETDLELADVLKNNKNWTRLREDAGLPVAVKGPLHASLIRRGRALAHVDDMERGNAYLRLLSDDAPHYRELDEREQRYARMLVFSLWPDGGGHGDFENALGALRLEAAARREFSQLIELGLSNIRHVPRGLEGSLAATRLRSHAHYTREEIVVALDYAGFDRLPNSFREGVFFSEPWQSDAFLVTLRKSEQDYSPTTMYNDYAISPELFHWESQSRTTVSSPTGQRYITHRERGTNVLLFAREAKKDALGTAPYMLLADAHYVTHEGERPMAITWRLGRALPTDLFQVASVAN</sequence>
<dbReference type="CDD" id="cd18799">
    <property type="entry name" value="SF2_C_EcoAI-like"/>
    <property type="match status" value="1"/>
</dbReference>
<dbReference type="CDD" id="cd09203">
    <property type="entry name" value="PLDc_N_DEXD_b1"/>
    <property type="match status" value="1"/>
</dbReference>